<comment type="caution">
    <text evidence="2">The sequence shown here is derived from an EMBL/GenBank/DDBJ whole genome shotgun (WGS) entry which is preliminary data.</text>
</comment>
<evidence type="ECO:0000313" key="2">
    <source>
        <dbReference type="EMBL" id="GKH12912.1"/>
    </source>
</evidence>
<dbReference type="CDD" id="cd03801">
    <property type="entry name" value="GT4_PimA-like"/>
    <property type="match status" value="1"/>
</dbReference>
<dbReference type="AlphaFoldDB" id="A0AA37JRA9"/>
<dbReference type="PANTHER" id="PTHR46401">
    <property type="entry name" value="GLYCOSYLTRANSFERASE WBBK-RELATED"/>
    <property type="match status" value="1"/>
</dbReference>
<dbReference type="RefSeq" id="WP_244074297.1">
    <property type="nucleotide sequence ID" value="NZ_BQNL01000001.1"/>
</dbReference>
<evidence type="ECO:0000313" key="3">
    <source>
        <dbReference type="Proteomes" id="UP001055048"/>
    </source>
</evidence>
<protein>
    <submittedName>
        <fullName evidence="2">Glycosyl transferase</fullName>
    </submittedName>
</protein>
<dbReference type="EMBL" id="BQNL01000001">
    <property type="protein sequence ID" value="GKH12912.1"/>
    <property type="molecule type" value="Genomic_DNA"/>
</dbReference>
<dbReference type="SUPFAM" id="SSF53756">
    <property type="entry name" value="UDP-Glycosyltransferase/glycogen phosphorylase"/>
    <property type="match status" value="1"/>
</dbReference>
<organism evidence="2 3">
    <name type="scientific">Bacteroides uniformis</name>
    <dbReference type="NCBI Taxonomy" id="820"/>
    <lineage>
        <taxon>Bacteria</taxon>
        <taxon>Pseudomonadati</taxon>
        <taxon>Bacteroidota</taxon>
        <taxon>Bacteroidia</taxon>
        <taxon>Bacteroidales</taxon>
        <taxon>Bacteroidaceae</taxon>
        <taxon>Bacteroides</taxon>
    </lineage>
</organism>
<dbReference type="Proteomes" id="UP001055048">
    <property type="component" value="Unassembled WGS sequence"/>
</dbReference>
<accession>A0AA37JRA9</accession>
<dbReference type="Pfam" id="PF13692">
    <property type="entry name" value="Glyco_trans_1_4"/>
    <property type="match status" value="1"/>
</dbReference>
<sequence length="416" mass="48063">MNKIAFVVVRYGEDINGGAEYHCKMLAERLTNNYQVEVLTTCVKNYKTGENEYAEGNEVINGVLVRRFKATPIDKEKVHYYGRKARKSVKLRKPLYKLRLLSLASLFCPIWTYREKWEIKEYESSVFYSPSLLSFIKDNKDNYQVLIPITIDYPPVFYTALYAPKKTIVIPTMHYQRAAFRSVLTKVFTKVAYIGFNTRAEEKLAEGIFGPFMSPHGIISVGCEVATPANWETTANKYHLPSEYLLYVGRVDRDKVQKIFDYFIAYKQAYKTSNLKFVLVGGIFCETYEHPDIIYTGFVDEHEKTSIIEHAKIVINPSKFESLSLILLETMSLKKPMLVNGLCNVMKEHCKKSGHAALAYSNEQEFIKQLYKIDSSDALRIEMGEKGFNYVQKNYNWDLIMQRLISCIEHVSALNK</sequence>
<reference evidence="2" key="1">
    <citation type="submission" date="2022-01" db="EMBL/GenBank/DDBJ databases">
        <title>Novel bile acid biosynthetic pathways are enriched in the microbiome of centenarians.</title>
        <authorList>
            <person name="Sato Y."/>
            <person name="Atarashi K."/>
            <person name="Plichta R.D."/>
            <person name="Arai Y."/>
            <person name="Sasajima S."/>
            <person name="Kearney M.S."/>
            <person name="Suda W."/>
            <person name="Takeshita K."/>
            <person name="Sasaki T."/>
            <person name="Okamoto S."/>
            <person name="Skelly N.A."/>
            <person name="Okamura Y."/>
            <person name="Vlamakis H."/>
            <person name="Li Y."/>
            <person name="Tanoue T."/>
            <person name="Takei H."/>
            <person name="Nittono H."/>
            <person name="Narushima S."/>
            <person name="Irie J."/>
            <person name="Itoh H."/>
            <person name="Moriya K."/>
            <person name="Sugiura Y."/>
            <person name="Suematsu M."/>
            <person name="Moritoki N."/>
            <person name="Shibata S."/>
            <person name="Littman R.D."/>
            <person name="Fischbach A.M."/>
            <person name="Uwamino Y."/>
            <person name="Inoue T."/>
            <person name="Honda A."/>
            <person name="Hattori M."/>
            <person name="Murai T."/>
            <person name="Xavier J.R."/>
            <person name="Hirose N."/>
            <person name="Honda K."/>
        </authorList>
    </citation>
    <scope>NUCLEOTIDE SEQUENCE</scope>
    <source>
        <strain evidence="2">CE91-St12</strain>
    </source>
</reference>
<dbReference type="Gene3D" id="3.40.50.2000">
    <property type="entry name" value="Glycogen Phosphorylase B"/>
    <property type="match status" value="1"/>
</dbReference>
<proteinExistence type="predicted"/>
<keyword evidence="1 2" id="KW-0808">Transferase</keyword>
<dbReference type="GO" id="GO:0016757">
    <property type="term" value="F:glycosyltransferase activity"/>
    <property type="evidence" value="ECO:0007669"/>
    <property type="project" value="TreeGrafter"/>
</dbReference>
<name>A0AA37JRA9_BACUN</name>
<evidence type="ECO:0000256" key="1">
    <source>
        <dbReference type="ARBA" id="ARBA00022679"/>
    </source>
</evidence>
<gene>
    <name evidence="2" type="ORF">CE91St12_11220</name>
</gene>
<dbReference type="GO" id="GO:0009103">
    <property type="term" value="P:lipopolysaccharide biosynthetic process"/>
    <property type="evidence" value="ECO:0007669"/>
    <property type="project" value="TreeGrafter"/>
</dbReference>
<dbReference type="PANTHER" id="PTHR46401:SF2">
    <property type="entry name" value="GLYCOSYLTRANSFERASE WBBK-RELATED"/>
    <property type="match status" value="1"/>
</dbReference>